<sequence>MVAMSPELPDDSISLKEKLNLGFEILTDLDNVVAKSFGIVFSIGGELKKVYKGFGLDLERMHGSSVAELPVPATYVVDRDGTVILAHLDFDYTTRMEPEEVLEVL</sequence>
<dbReference type="GO" id="GO:0016491">
    <property type="term" value="F:oxidoreductase activity"/>
    <property type="evidence" value="ECO:0007669"/>
    <property type="project" value="InterPro"/>
</dbReference>
<dbReference type="EMBL" id="BSDY01000001">
    <property type="protein sequence ID" value="GLI54551.1"/>
    <property type="molecule type" value="Genomic_DNA"/>
</dbReference>
<keyword evidence="3" id="KW-1185">Reference proteome</keyword>
<protein>
    <recommendedName>
        <fullName evidence="1">Alkyl hydroperoxide reductase subunit C/ Thiol specific antioxidant domain-containing protein</fullName>
    </recommendedName>
</protein>
<feature type="domain" description="Alkyl hydroperoxide reductase subunit C/ Thiol specific antioxidant" evidence="1">
    <location>
        <begin position="2"/>
        <end position="84"/>
    </location>
</feature>
<gene>
    <name evidence="2" type="ORF">PM10SUCC1_00660</name>
</gene>
<proteinExistence type="predicted"/>
<evidence type="ECO:0000259" key="1">
    <source>
        <dbReference type="Pfam" id="PF00578"/>
    </source>
</evidence>
<comment type="caution">
    <text evidence="2">The sequence shown here is derived from an EMBL/GenBank/DDBJ whole genome shotgun (WGS) entry which is preliminary data.</text>
</comment>
<dbReference type="Pfam" id="PF00578">
    <property type="entry name" value="AhpC-TSA"/>
    <property type="match status" value="1"/>
</dbReference>
<reference evidence="2" key="1">
    <citation type="submission" date="2022-12" db="EMBL/GenBank/DDBJ databases">
        <title>Reference genome sequencing for broad-spectrum identification of bacterial and archaeal isolates by mass spectrometry.</title>
        <authorList>
            <person name="Sekiguchi Y."/>
            <person name="Tourlousse D.M."/>
        </authorList>
    </citation>
    <scope>NUCLEOTIDE SEQUENCE</scope>
    <source>
        <strain evidence="2">10succ1</strain>
    </source>
</reference>
<evidence type="ECO:0000313" key="2">
    <source>
        <dbReference type="EMBL" id="GLI54551.1"/>
    </source>
</evidence>
<dbReference type="InterPro" id="IPR000866">
    <property type="entry name" value="AhpC/TSA"/>
</dbReference>
<dbReference type="AlphaFoldDB" id="A0A9W6GIM2"/>
<name>A0A9W6GIM2_9FUSO</name>
<dbReference type="Gene3D" id="3.40.30.10">
    <property type="entry name" value="Glutaredoxin"/>
    <property type="match status" value="1"/>
</dbReference>
<dbReference type="SUPFAM" id="SSF52833">
    <property type="entry name" value="Thioredoxin-like"/>
    <property type="match status" value="1"/>
</dbReference>
<dbReference type="InterPro" id="IPR036249">
    <property type="entry name" value="Thioredoxin-like_sf"/>
</dbReference>
<dbReference type="Proteomes" id="UP001144471">
    <property type="component" value="Unassembled WGS sequence"/>
</dbReference>
<evidence type="ECO:0000313" key="3">
    <source>
        <dbReference type="Proteomes" id="UP001144471"/>
    </source>
</evidence>
<organism evidence="2 3">
    <name type="scientific">Propionigenium maris DSM 9537</name>
    <dbReference type="NCBI Taxonomy" id="1123000"/>
    <lineage>
        <taxon>Bacteria</taxon>
        <taxon>Fusobacteriati</taxon>
        <taxon>Fusobacteriota</taxon>
        <taxon>Fusobacteriia</taxon>
        <taxon>Fusobacteriales</taxon>
        <taxon>Fusobacteriaceae</taxon>
        <taxon>Propionigenium</taxon>
    </lineage>
</organism>
<dbReference type="GO" id="GO:0016209">
    <property type="term" value="F:antioxidant activity"/>
    <property type="evidence" value="ECO:0007669"/>
    <property type="project" value="InterPro"/>
</dbReference>
<accession>A0A9W6GIM2</accession>